<dbReference type="AlphaFoldDB" id="A0AAP2DC00"/>
<evidence type="ECO:0000313" key="3">
    <source>
        <dbReference type="Proteomes" id="UP001319180"/>
    </source>
</evidence>
<feature type="transmembrane region" description="Helical" evidence="1">
    <location>
        <begin position="159"/>
        <end position="179"/>
    </location>
</feature>
<feature type="transmembrane region" description="Helical" evidence="1">
    <location>
        <begin position="128"/>
        <end position="147"/>
    </location>
</feature>
<proteinExistence type="predicted"/>
<keyword evidence="1" id="KW-0472">Membrane</keyword>
<keyword evidence="3" id="KW-1185">Reference proteome</keyword>
<sequence>MSTMKNHHPTSLFSKLLLCLLSGITAGATLARLGHRFLVAWLPLPVIYGASLLLVLAAVIAAGVWHHRDKGREPQKTTLAYWQGVLRYAVALDLSMFGWQKIFHLQFITPLAMLDEPFSSFTGEWLTWSYFGHSYPFVVTVALLQIGGSYGLLFRRTRLLAIFILMPVMVNIVLIDLFYGLETLVLIHACIHTTALLYLMLTERRRLWTFFLNTPAALPASIRHPGLRNTLRISAMIIPLILLATYRFPDHHPHLTGKYTVHNLRINGNTIRNATRQDSVLTDVYLDIADECVFTFNSLDRRAFGHYTFDEATDSLHIAWHYPIPNPPRLRATLTATPGDSLRLNGIIGHSHITAAIRRVK</sequence>
<gene>
    <name evidence="2" type="ORF">KK078_21205</name>
</gene>
<organism evidence="2 3">
    <name type="scientific">Dawidia soli</name>
    <dbReference type="NCBI Taxonomy" id="2782352"/>
    <lineage>
        <taxon>Bacteria</taxon>
        <taxon>Pseudomonadati</taxon>
        <taxon>Bacteroidota</taxon>
        <taxon>Cytophagia</taxon>
        <taxon>Cytophagales</taxon>
        <taxon>Chryseotaleaceae</taxon>
        <taxon>Dawidia</taxon>
    </lineage>
</organism>
<dbReference type="EMBL" id="JAHESC010000035">
    <property type="protein sequence ID" value="MBT1689098.1"/>
    <property type="molecule type" value="Genomic_DNA"/>
</dbReference>
<feature type="transmembrane region" description="Helical" evidence="1">
    <location>
        <begin position="185"/>
        <end position="201"/>
    </location>
</feature>
<comment type="caution">
    <text evidence="2">The sequence shown here is derived from an EMBL/GenBank/DDBJ whole genome shotgun (WGS) entry which is preliminary data.</text>
</comment>
<evidence type="ECO:0000256" key="1">
    <source>
        <dbReference type="SAM" id="Phobius"/>
    </source>
</evidence>
<feature type="transmembrane region" description="Helical" evidence="1">
    <location>
        <begin position="47"/>
        <end position="65"/>
    </location>
</feature>
<keyword evidence="1" id="KW-1133">Transmembrane helix</keyword>
<dbReference type="RefSeq" id="WP_254092323.1">
    <property type="nucleotide sequence ID" value="NZ_JAHESC010000035.1"/>
</dbReference>
<name>A0AAP2DC00_9BACT</name>
<dbReference type="Proteomes" id="UP001319180">
    <property type="component" value="Unassembled WGS sequence"/>
</dbReference>
<protein>
    <submittedName>
        <fullName evidence="2">Uncharacterized protein</fullName>
    </submittedName>
</protein>
<keyword evidence="1" id="KW-0812">Transmembrane</keyword>
<accession>A0AAP2DC00</accession>
<feature type="transmembrane region" description="Helical" evidence="1">
    <location>
        <begin position="85"/>
        <end position="108"/>
    </location>
</feature>
<reference evidence="2 3" key="1">
    <citation type="submission" date="2021-05" db="EMBL/GenBank/DDBJ databases">
        <title>A Polyphasic approach of four new species of the genus Ohtaekwangia: Ohtaekwangia histidinii sp. nov., Ohtaekwangia cretensis sp. nov., Ohtaekwangia indiensis sp. nov., Ohtaekwangia reichenbachii sp. nov. from diverse environment.</title>
        <authorList>
            <person name="Octaviana S."/>
        </authorList>
    </citation>
    <scope>NUCLEOTIDE SEQUENCE [LARGE SCALE GENOMIC DNA]</scope>
    <source>
        <strain evidence="2 3">PWU37</strain>
    </source>
</reference>
<evidence type="ECO:0000313" key="2">
    <source>
        <dbReference type="EMBL" id="MBT1689098.1"/>
    </source>
</evidence>